<dbReference type="NCBIfam" id="NF008425">
    <property type="entry name" value="PRK11259.1"/>
    <property type="match status" value="1"/>
</dbReference>
<dbReference type="Proteomes" id="UP000782312">
    <property type="component" value="Unassembled WGS sequence"/>
</dbReference>
<evidence type="ECO:0000256" key="1">
    <source>
        <dbReference type="ARBA" id="ARBA00001974"/>
    </source>
</evidence>
<dbReference type="PANTHER" id="PTHR10961">
    <property type="entry name" value="PEROXISOMAL SARCOSINE OXIDASE"/>
    <property type="match status" value="1"/>
</dbReference>
<evidence type="ECO:0000256" key="4">
    <source>
        <dbReference type="ARBA" id="ARBA00023002"/>
    </source>
</evidence>
<dbReference type="SUPFAM" id="SSF51905">
    <property type="entry name" value="FAD/NAD(P)-binding domain"/>
    <property type="match status" value="1"/>
</dbReference>
<dbReference type="InterPro" id="IPR006076">
    <property type="entry name" value="FAD-dep_OxRdtase"/>
</dbReference>
<evidence type="ECO:0000256" key="2">
    <source>
        <dbReference type="ARBA" id="ARBA00022630"/>
    </source>
</evidence>
<dbReference type="GO" id="GO:0008115">
    <property type="term" value="F:sarcosine oxidase activity"/>
    <property type="evidence" value="ECO:0007669"/>
    <property type="project" value="TreeGrafter"/>
</dbReference>
<organism evidence="6 7">
    <name type="scientific">Tectimicrobiota bacterium</name>
    <dbReference type="NCBI Taxonomy" id="2528274"/>
    <lineage>
        <taxon>Bacteria</taxon>
        <taxon>Pseudomonadati</taxon>
        <taxon>Nitrospinota/Tectimicrobiota group</taxon>
        <taxon>Candidatus Tectimicrobiota</taxon>
    </lineage>
</organism>
<keyword evidence="4 6" id="KW-0560">Oxidoreductase</keyword>
<comment type="caution">
    <text evidence="6">The sequence shown here is derived from an EMBL/GenBank/DDBJ whole genome shotgun (WGS) entry which is preliminary data.</text>
</comment>
<protein>
    <submittedName>
        <fullName evidence="6">N-methyl-L-tryptophan oxidase</fullName>
        <ecNumber evidence="6">1.5.3.2</ecNumber>
    </submittedName>
</protein>
<dbReference type="SUPFAM" id="SSF54373">
    <property type="entry name" value="FAD-linked reductases, C-terminal domain"/>
    <property type="match status" value="1"/>
</dbReference>
<proteinExistence type="predicted"/>
<dbReference type="PANTHER" id="PTHR10961:SF7">
    <property type="entry name" value="FAD DEPENDENT OXIDOREDUCTASE DOMAIN-CONTAINING PROTEIN"/>
    <property type="match status" value="1"/>
</dbReference>
<evidence type="ECO:0000256" key="3">
    <source>
        <dbReference type="ARBA" id="ARBA00022827"/>
    </source>
</evidence>
<gene>
    <name evidence="6" type="primary">solA</name>
    <name evidence="6" type="ORF">HYZ11_04595</name>
</gene>
<sequence length="382" mass="42388">MTFDVLVIGGGLNGLASLNHLRRLGVRRLGLIERFRLGHDRGSSHGQARITRSTYASPLYARLMHLLHEEEWPRLEREAGERLVHPCPGCFFGPPGEALEKYKRAVLQAQARVEWLTPAEGRRRFPQFRFEDAEGILLDHTAGVVAADDAIAALIRLARGGGAQIMEETEVLSIDASRQPLEVATERGVFRAERLIVTAGAWVGRLLPFLRPRLKAARQTVGYFEPAGARADYGIGRFPVWLYIADGENGHYYGMPEFGRPGIKAARHLAQGIDDNPDAAPAHPDPARIEELWGFLRAQLAAVPRRLLAWEHCLYTNTETEDFILDLHPGNPLVAVGAGFSGHGFKFGPFTGRVLAELVLHGKTSIPEFEEARGEFSIHRPR</sequence>
<dbReference type="Pfam" id="PF01266">
    <property type="entry name" value="DAO"/>
    <property type="match status" value="1"/>
</dbReference>
<name>A0A932HXJ1_UNCTE</name>
<dbReference type="AlphaFoldDB" id="A0A932HXJ1"/>
<dbReference type="Gene3D" id="3.30.9.10">
    <property type="entry name" value="D-Amino Acid Oxidase, subunit A, domain 2"/>
    <property type="match status" value="1"/>
</dbReference>
<dbReference type="EMBL" id="JACPUR010000013">
    <property type="protein sequence ID" value="MBI3126863.1"/>
    <property type="molecule type" value="Genomic_DNA"/>
</dbReference>
<dbReference type="InterPro" id="IPR036188">
    <property type="entry name" value="FAD/NAD-bd_sf"/>
</dbReference>
<dbReference type="InterPro" id="IPR045170">
    <property type="entry name" value="MTOX"/>
</dbReference>
<dbReference type="EC" id="1.5.3.2" evidence="6"/>
<comment type="cofactor">
    <cofactor evidence="1">
        <name>FAD</name>
        <dbReference type="ChEBI" id="CHEBI:57692"/>
    </cofactor>
</comment>
<dbReference type="GO" id="GO:0050131">
    <property type="term" value="F:N-methyl-L-amino-acid oxidase activity"/>
    <property type="evidence" value="ECO:0007669"/>
    <property type="project" value="UniProtKB-EC"/>
</dbReference>
<feature type="domain" description="FAD dependent oxidoreductase" evidence="5">
    <location>
        <begin position="4"/>
        <end position="358"/>
    </location>
</feature>
<evidence type="ECO:0000313" key="6">
    <source>
        <dbReference type="EMBL" id="MBI3126863.1"/>
    </source>
</evidence>
<accession>A0A932HXJ1</accession>
<evidence type="ECO:0000259" key="5">
    <source>
        <dbReference type="Pfam" id="PF01266"/>
    </source>
</evidence>
<keyword evidence="3" id="KW-0274">FAD</keyword>
<dbReference type="GO" id="GO:0050660">
    <property type="term" value="F:flavin adenine dinucleotide binding"/>
    <property type="evidence" value="ECO:0007669"/>
    <property type="project" value="InterPro"/>
</dbReference>
<dbReference type="Gene3D" id="3.50.50.60">
    <property type="entry name" value="FAD/NAD(P)-binding domain"/>
    <property type="match status" value="1"/>
</dbReference>
<evidence type="ECO:0000313" key="7">
    <source>
        <dbReference type="Proteomes" id="UP000782312"/>
    </source>
</evidence>
<keyword evidence="2" id="KW-0285">Flavoprotein</keyword>
<reference evidence="6" key="1">
    <citation type="submission" date="2020-07" db="EMBL/GenBank/DDBJ databases">
        <title>Huge and variable diversity of episymbiotic CPR bacteria and DPANN archaea in groundwater ecosystems.</title>
        <authorList>
            <person name="He C.Y."/>
            <person name="Keren R."/>
            <person name="Whittaker M."/>
            <person name="Farag I.F."/>
            <person name="Doudna J."/>
            <person name="Cate J.H.D."/>
            <person name="Banfield J.F."/>
        </authorList>
    </citation>
    <scope>NUCLEOTIDE SEQUENCE</scope>
    <source>
        <strain evidence="6">NC_groundwater_763_Ag_S-0.2um_68_21</strain>
    </source>
</reference>